<accession>A0ABX1DF80</accession>
<organism evidence="2 3">
    <name type="scientific">Tamlana crocina</name>
    <dbReference type="NCBI Taxonomy" id="393006"/>
    <lineage>
        <taxon>Bacteria</taxon>
        <taxon>Pseudomonadati</taxon>
        <taxon>Bacteroidota</taxon>
        <taxon>Flavobacteriia</taxon>
        <taxon>Flavobacteriales</taxon>
        <taxon>Flavobacteriaceae</taxon>
        <taxon>Tamlana</taxon>
    </lineage>
</organism>
<dbReference type="RefSeq" id="WP_280818698.1">
    <property type="nucleotide sequence ID" value="NZ_JAAVJS010000138.1"/>
</dbReference>
<evidence type="ECO:0000313" key="3">
    <source>
        <dbReference type="Proteomes" id="UP000760545"/>
    </source>
</evidence>
<dbReference type="Proteomes" id="UP000760545">
    <property type="component" value="Unassembled WGS sequence"/>
</dbReference>
<dbReference type="EMBL" id="JAAVJS010000138">
    <property type="protein sequence ID" value="NJX16980.1"/>
    <property type="molecule type" value="Genomic_DNA"/>
</dbReference>
<sequence length="78" mass="8686">GFALETENEEENAAGKLKKKNLDFIVLNSLNDSGAGFKSETNKIKILFKNGNIKTFDLKSKKEVAEDILNEIILLSNE</sequence>
<evidence type="ECO:0000313" key="2">
    <source>
        <dbReference type="EMBL" id="NJX16980.1"/>
    </source>
</evidence>
<dbReference type="InterPro" id="IPR007085">
    <property type="entry name" value="DNA/pantothenate-metab_flavo_C"/>
</dbReference>
<keyword evidence="3" id="KW-1185">Reference proteome</keyword>
<dbReference type="InterPro" id="IPR035929">
    <property type="entry name" value="CoaB-like_sf"/>
</dbReference>
<reference evidence="2 3" key="1">
    <citation type="submission" date="2020-03" db="EMBL/GenBank/DDBJ databases">
        <title>Tamlana sp. nov, isolated from XXX.</title>
        <authorList>
            <person name="Cao W.R."/>
        </authorList>
    </citation>
    <scope>NUCLEOTIDE SEQUENCE [LARGE SCALE GENOMIC DNA]</scope>
    <source>
        <strain evidence="2 3">HST1-43</strain>
    </source>
</reference>
<evidence type="ECO:0000259" key="1">
    <source>
        <dbReference type="Pfam" id="PF04127"/>
    </source>
</evidence>
<dbReference type="SUPFAM" id="SSF102645">
    <property type="entry name" value="CoaB-like"/>
    <property type="match status" value="1"/>
</dbReference>
<feature type="non-terminal residue" evidence="2">
    <location>
        <position position="1"/>
    </location>
</feature>
<gene>
    <name evidence="2" type="ORF">HC176_16010</name>
</gene>
<protein>
    <submittedName>
        <fullName evidence="2">Phosphopantothenoylcysteine decarboxylase</fullName>
    </submittedName>
</protein>
<dbReference type="Gene3D" id="3.40.50.10300">
    <property type="entry name" value="CoaB-like"/>
    <property type="match status" value="1"/>
</dbReference>
<dbReference type="Pfam" id="PF04127">
    <property type="entry name" value="DFP"/>
    <property type="match status" value="1"/>
</dbReference>
<comment type="caution">
    <text evidence="2">The sequence shown here is derived from an EMBL/GenBank/DDBJ whole genome shotgun (WGS) entry which is preliminary data.</text>
</comment>
<feature type="domain" description="DNA/pantothenate metabolism flavoprotein C-terminal" evidence="1">
    <location>
        <begin position="1"/>
        <end position="73"/>
    </location>
</feature>
<name>A0ABX1DF80_9FLAO</name>
<proteinExistence type="predicted"/>